<dbReference type="InterPro" id="IPR013656">
    <property type="entry name" value="PAS_4"/>
</dbReference>
<dbReference type="CDD" id="cd00130">
    <property type="entry name" value="PAS"/>
    <property type="match status" value="1"/>
</dbReference>
<feature type="domain" description="PAS" evidence="1">
    <location>
        <begin position="27"/>
        <end position="60"/>
    </location>
</feature>
<evidence type="ECO:0000313" key="3">
    <source>
        <dbReference type="Proteomes" id="UP000321857"/>
    </source>
</evidence>
<proteinExistence type="predicted"/>
<dbReference type="NCBIfam" id="TIGR00229">
    <property type="entry name" value="sensory_box"/>
    <property type="match status" value="1"/>
</dbReference>
<name>A0A516INX7_9SPHN</name>
<evidence type="ECO:0000313" key="2">
    <source>
        <dbReference type="EMBL" id="QDP18589.1"/>
    </source>
</evidence>
<dbReference type="OrthoDB" id="5287260at2"/>
<accession>A0A516INX7</accession>
<keyword evidence="3" id="KW-1185">Reference proteome</keyword>
<evidence type="ECO:0000259" key="1">
    <source>
        <dbReference type="PROSITE" id="PS50112"/>
    </source>
</evidence>
<dbReference type="EMBL" id="CP041659">
    <property type="protein sequence ID" value="QDP18589.1"/>
    <property type="molecule type" value="Genomic_DNA"/>
</dbReference>
<organism evidence="2 3">
    <name type="scientific">Sphingomonas xanthus</name>
    <dbReference type="NCBI Taxonomy" id="2594473"/>
    <lineage>
        <taxon>Bacteria</taxon>
        <taxon>Pseudomonadati</taxon>
        <taxon>Pseudomonadota</taxon>
        <taxon>Alphaproteobacteria</taxon>
        <taxon>Sphingomonadales</taxon>
        <taxon>Sphingomonadaceae</taxon>
        <taxon>Sphingomonas</taxon>
    </lineage>
</organism>
<dbReference type="SUPFAM" id="SSF55785">
    <property type="entry name" value="PYP-like sensor domain (PAS domain)"/>
    <property type="match status" value="1"/>
</dbReference>
<dbReference type="InterPro" id="IPR035965">
    <property type="entry name" value="PAS-like_dom_sf"/>
</dbReference>
<dbReference type="Proteomes" id="UP000321857">
    <property type="component" value="Chromosome"/>
</dbReference>
<protein>
    <submittedName>
        <fullName evidence="2">PAS domain S-box protein</fullName>
    </submittedName>
</protein>
<dbReference type="PROSITE" id="PS50112">
    <property type="entry name" value="PAS"/>
    <property type="match status" value="1"/>
</dbReference>
<dbReference type="AlphaFoldDB" id="A0A516INX7"/>
<sequence length="189" mass="20645">MSAADEIASLYDRVIAALQGEAVDCQEAIDSLPYPAYMTDADGVLRYWNKACADFAGRTPATGRDQWCVTWRLHTVADDHLPHDSCPMAVALKERREVRGEIAIALRPDGRRRAFQPYPTPLYDANGKLIGGINMLVDVSEEQIPALAAQASHYRKVADAISDREAAAMIRRMADGCDRNAEALAAANA</sequence>
<gene>
    <name evidence="2" type="ORF">FMM02_00600</name>
</gene>
<dbReference type="InterPro" id="IPR000014">
    <property type="entry name" value="PAS"/>
</dbReference>
<dbReference type="Gene3D" id="3.30.450.20">
    <property type="entry name" value="PAS domain"/>
    <property type="match status" value="1"/>
</dbReference>
<dbReference type="Pfam" id="PF08448">
    <property type="entry name" value="PAS_4"/>
    <property type="match status" value="1"/>
</dbReference>
<dbReference type="KEGG" id="sxa:FMM02_00600"/>
<reference evidence="2 3" key="1">
    <citation type="submission" date="2019-07" db="EMBL/GenBank/DDBJ databases">
        <title>Sphingomonas AE3 Genome sequencing and assembly.</title>
        <authorList>
            <person name="Kim H."/>
        </authorList>
    </citation>
    <scope>NUCLEOTIDE SEQUENCE [LARGE SCALE GENOMIC DNA]</scope>
    <source>
        <strain evidence="2 3">AE3</strain>
    </source>
</reference>
<dbReference type="RefSeq" id="WP_147493052.1">
    <property type="nucleotide sequence ID" value="NZ_CP041659.1"/>
</dbReference>